<dbReference type="EMBL" id="AYKW01000045">
    <property type="protein sequence ID" value="PIL25954.1"/>
    <property type="molecule type" value="Genomic_DNA"/>
</dbReference>
<dbReference type="STRING" id="1077348.A0A2G8RWU5"/>
<feature type="compositionally biased region" description="Low complexity" evidence="1">
    <location>
        <begin position="1"/>
        <end position="11"/>
    </location>
</feature>
<evidence type="ECO:0000256" key="1">
    <source>
        <dbReference type="SAM" id="MobiDB-lite"/>
    </source>
</evidence>
<feature type="region of interest" description="Disordered" evidence="1">
    <location>
        <begin position="1"/>
        <end position="347"/>
    </location>
</feature>
<feature type="compositionally biased region" description="Polar residues" evidence="1">
    <location>
        <begin position="66"/>
        <end position="76"/>
    </location>
</feature>
<reference evidence="2 3" key="1">
    <citation type="journal article" date="2015" name="Sci. Rep.">
        <title>Chromosome-level genome map provides insights into diverse defense mechanisms in the medicinal fungus Ganoderma sinense.</title>
        <authorList>
            <person name="Zhu Y."/>
            <person name="Xu J."/>
            <person name="Sun C."/>
            <person name="Zhou S."/>
            <person name="Xu H."/>
            <person name="Nelson D.R."/>
            <person name="Qian J."/>
            <person name="Song J."/>
            <person name="Luo H."/>
            <person name="Xiang L."/>
            <person name="Li Y."/>
            <person name="Xu Z."/>
            <person name="Ji A."/>
            <person name="Wang L."/>
            <person name="Lu S."/>
            <person name="Hayward A."/>
            <person name="Sun W."/>
            <person name="Li X."/>
            <person name="Schwartz D.C."/>
            <person name="Wang Y."/>
            <person name="Chen S."/>
        </authorList>
    </citation>
    <scope>NUCLEOTIDE SEQUENCE [LARGE SCALE GENOMIC DNA]</scope>
    <source>
        <strain evidence="2 3">ZZ0214-1</strain>
    </source>
</reference>
<keyword evidence="3" id="KW-1185">Reference proteome</keyword>
<dbReference type="Proteomes" id="UP000230002">
    <property type="component" value="Unassembled WGS sequence"/>
</dbReference>
<dbReference type="OrthoDB" id="3047765at2759"/>
<feature type="compositionally biased region" description="Basic and acidic residues" evidence="1">
    <location>
        <begin position="230"/>
        <end position="240"/>
    </location>
</feature>
<organism evidence="2 3">
    <name type="scientific">Ganoderma sinense ZZ0214-1</name>
    <dbReference type="NCBI Taxonomy" id="1077348"/>
    <lineage>
        <taxon>Eukaryota</taxon>
        <taxon>Fungi</taxon>
        <taxon>Dikarya</taxon>
        <taxon>Basidiomycota</taxon>
        <taxon>Agaricomycotina</taxon>
        <taxon>Agaricomycetes</taxon>
        <taxon>Polyporales</taxon>
        <taxon>Polyporaceae</taxon>
        <taxon>Ganoderma</taxon>
    </lineage>
</organism>
<evidence type="ECO:0000313" key="3">
    <source>
        <dbReference type="Proteomes" id="UP000230002"/>
    </source>
</evidence>
<proteinExistence type="predicted"/>
<feature type="compositionally biased region" description="Polar residues" evidence="1">
    <location>
        <begin position="200"/>
        <end position="212"/>
    </location>
</feature>
<accession>A0A2G8RWU5</accession>
<gene>
    <name evidence="2" type="ORF">GSI_11708</name>
</gene>
<dbReference type="AlphaFoldDB" id="A0A2G8RWU5"/>
<feature type="compositionally biased region" description="Polar residues" evidence="1">
    <location>
        <begin position="131"/>
        <end position="145"/>
    </location>
</feature>
<protein>
    <submittedName>
        <fullName evidence="2">Uncharacterized protein</fullName>
    </submittedName>
</protein>
<evidence type="ECO:0000313" key="2">
    <source>
        <dbReference type="EMBL" id="PIL25954.1"/>
    </source>
</evidence>
<feature type="compositionally biased region" description="Basic and acidic residues" evidence="1">
    <location>
        <begin position="292"/>
        <end position="304"/>
    </location>
</feature>
<name>A0A2G8RWU5_9APHY</name>
<sequence>MSRASKSTNKSSRTKSFRAAPSPHSSEDESPPVARSSNGRAPDNTPKSTKEKPSKPKQSRNRKVPPQNSVPTSHIDTSTDHAALGTTSRKRVQKKATTPKSKVAIVAKLPASHEDEGDGDANPAPARSHSKPSARTVQSLQSDSEQPCVLKKSTKGKVKVKSLEEVNPSSQGGRITAKKTTNRKTRGETNAQSDLDKGTTLETDAQASTSLGTKKRKKLPAPSTSNNLRVHLESDSEKHSPRSRSSSLEPPAKEPARKRHKARQAADDDGDKLPEEQESQIQNRRPSRKLGNAKDLKETREVSRSKAPPIPMPNGVRLKPKPRPRLSMFQPPPDDDTSDRDPIDFLS</sequence>
<comment type="caution">
    <text evidence="2">The sequence shown here is derived from an EMBL/GenBank/DDBJ whole genome shotgun (WGS) entry which is preliminary data.</text>
</comment>